<dbReference type="PROSITE" id="PS50801">
    <property type="entry name" value="STAS"/>
    <property type="match status" value="1"/>
</dbReference>
<keyword evidence="3" id="KW-1185">Reference proteome</keyword>
<dbReference type="InterPro" id="IPR002645">
    <property type="entry name" value="STAS_dom"/>
</dbReference>
<dbReference type="Gene3D" id="3.30.750.24">
    <property type="entry name" value="STAS domain"/>
    <property type="match status" value="1"/>
</dbReference>
<organism evidence="2 3">
    <name type="scientific">Amycolatopsis acididurans</name>
    <dbReference type="NCBI Taxonomy" id="2724524"/>
    <lineage>
        <taxon>Bacteria</taxon>
        <taxon>Bacillati</taxon>
        <taxon>Actinomycetota</taxon>
        <taxon>Actinomycetes</taxon>
        <taxon>Pseudonocardiales</taxon>
        <taxon>Pseudonocardiaceae</taxon>
        <taxon>Amycolatopsis</taxon>
    </lineage>
</organism>
<dbReference type="PANTHER" id="PTHR33495:SF13">
    <property type="entry name" value="ANTI-SIGMA-F FACTOR ANTAGONIST RSFB"/>
    <property type="match status" value="1"/>
</dbReference>
<evidence type="ECO:0000259" key="1">
    <source>
        <dbReference type="PROSITE" id="PS50801"/>
    </source>
</evidence>
<dbReference type="InterPro" id="IPR036513">
    <property type="entry name" value="STAS_dom_sf"/>
</dbReference>
<dbReference type="SUPFAM" id="SSF52091">
    <property type="entry name" value="SpoIIaa-like"/>
    <property type="match status" value="1"/>
</dbReference>
<dbReference type="CDD" id="cd07043">
    <property type="entry name" value="STAS_anti-anti-sigma_factors"/>
    <property type="match status" value="1"/>
</dbReference>
<gene>
    <name evidence="2" type="ORF">HFP15_16195</name>
</gene>
<accession>A0ABX1J3R4</accession>
<feature type="domain" description="STAS" evidence="1">
    <location>
        <begin position="68"/>
        <end position="174"/>
    </location>
</feature>
<proteinExistence type="predicted"/>
<name>A0ABX1J3R4_9PSEU</name>
<evidence type="ECO:0000313" key="2">
    <source>
        <dbReference type="EMBL" id="NKQ54422.1"/>
    </source>
</evidence>
<dbReference type="PANTHER" id="PTHR33495">
    <property type="entry name" value="ANTI-SIGMA FACTOR ANTAGONIST TM_1081-RELATED-RELATED"/>
    <property type="match status" value="1"/>
</dbReference>
<dbReference type="Proteomes" id="UP000715441">
    <property type="component" value="Unassembled WGS sequence"/>
</dbReference>
<dbReference type="Pfam" id="PF01740">
    <property type="entry name" value="STAS"/>
    <property type="match status" value="1"/>
</dbReference>
<evidence type="ECO:0000313" key="3">
    <source>
        <dbReference type="Proteomes" id="UP000715441"/>
    </source>
</evidence>
<protein>
    <submittedName>
        <fullName evidence="2">STAS domain-containing protein</fullName>
    </submittedName>
</protein>
<reference evidence="2 3" key="1">
    <citation type="submission" date="2020-04" db="EMBL/GenBank/DDBJ databases">
        <title>Novel species.</title>
        <authorList>
            <person name="Teo W.F.A."/>
            <person name="Lipun K."/>
            <person name="Srisuk N."/>
            <person name="Duangmal K."/>
        </authorList>
    </citation>
    <scope>NUCLEOTIDE SEQUENCE [LARGE SCALE GENOMIC DNA]</scope>
    <source>
        <strain evidence="2 3">K13G38</strain>
    </source>
</reference>
<comment type="caution">
    <text evidence="2">The sequence shown here is derived from an EMBL/GenBank/DDBJ whole genome shotgun (WGS) entry which is preliminary data.</text>
</comment>
<dbReference type="EMBL" id="JAAXLS010000009">
    <property type="protein sequence ID" value="NKQ54422.1"/>
    <property type="molecule type" value="Genomic_DNA"/>
</dbReference>
<sequence length="175" mass="18440">MDDAINHIRALAKSRSPAEILLHRRDGSVHKLDPARHAAAEARKLDATGEGFESAHRLDLRLRRHAGGVAVLSVIGEVDLATLPQLEDALTRALVEKPTQLVVDLSQVAFFGSAGLSALVQAHQQAAQHTRIAVVTALPGPGATSSPAAKPLLATGLERDLDVYATVEDALADCS</sequence>